<feature type="binding site" evidence="9">
    <location>
        <position position="306"/>
    </location>
    <ligand>
        <name>ATP</name>
        <dbReference type="ChEBI" id="CHEBI:30616"/>
    </ligand>
</feature>
<comment type="caution">
    <text evidence="9">Lacks conserved residue(s) required for the propagation of feature annotation.</text>
</comment>
<feature type="binding site" evidence="9">
    <location>
        <position position="241"/>
    </location>
    <ligand>
        <name>glycerol</name>
        <dbReference type="ChEBI" id="CHEBI:17754"/>
    </ligand>
</feature>
<feature type="binding site" evidence="9">
    <location>
        <position position="407"/>
    </location>
    <ligand>
        <name>ADP</name>
        <dbReference type="ChEBI" id="CHEBI:456216"/>
    </ligand>
</feature>
<keyword evidence="6 9" id="KW-0319">Glycerol metabolism</keyword>
<dbReference type="PANTHER" id="PTHR10196">
    <property type="entry name" value="SUGAR KINASE"/>
    <property type="match status" value="1"/>
</dbReference>
<feature type="binding site" evidence="9">
    <location>
        <position position="242"/>
    </location>
    <ligand>
        <name>glycerol</name>
        <dbReference type="ChEBI" id="CHEBI:17754"/>
    </ligand>
</feature>
<feature type="binding site" evidence="9">
    <location>
        <position position="11"/>
    </location>
    <ligand>
        <name>ADP</name>
        <dbReference type="ChEBI" id="CHEBI:456216"/>
    </ligand>
</feature>
<organism evidence="13 14">
    <name type="scientific">Microvenator marinus</name>
    <dbReference type="NCBI Taxonomy" id="2600177"/>
    <lineage>
        <taxon>Bacteria</taxon>
        <taxon>Deltaproteobacteria</taxon>
        <taxon>Bradymonadales</taxon>
        <taxon>Microvenatoraceae</taxon>
        <taxon>Microvenator</taxon>
    </lineage>
</organism>
<evidence type="ECO:0000256" key="1">
    <source>
        <dbReference type="ARBA" id="ARBA00005190"/>
    </source>
</evidence>
<comment type="pathway">
    <text evidence="1 9">Polyol metabolism; glycerol degradation via glycerol kinase pathway; sn-glycerol 3-phosphate from glycerol: step 1/1.</text>
</comment>
<name>A0A5B8XT63_9DELT</name>
<evidence type="ECO:0000256" key="10">
    <source>
        <dbReference type="RuleBase" id="RU003733"/>
    </source>
</evidence>
<protein>
    <recommendedName>
        <fullName evidence="9">Glycerol kinase</fullName>
        <ecNumber evidence="9">2.7.1.30</ecNumber>
    </recommendedName>
    <alternativeName>
        <fullName evidence="9">ATP:glycerol 3-phosphotransferase</fullName>
    </alternativeName>
    <alternativeName>
        <fullName evidence="9">Glycerokinase</fullName>
        <shortName evidence="9">GK</shortName>
    </alternativeName>
</protein>
<dbReference type="InterPro" id="IPR005999">
    <property type="entry name" value="Glycerol_kin"/>
</dbReference>
<dbReference type="FunFam" id="3.30.420.40:FF:000007">
    <property type="entry name" value="Glycerol kinase"/>
    <property type="match status" value="1"/>
</dbReference>
<dbReference type="FunFam" id="3.30.420.40:FF:000008">
    <property type="entry name" value="Glycerol kinase"/>
    <property type="match status" value="1"/>
</dbReference>
<keyword evidence="14" id="KW-1185">Reference proteome</keyword>
<feature type="domain" description="Carbohydrate kinase FGGY C-terminal" evidence="12">
    <location>
        <begin position="257"/>
        <end position="445"/>
    </location>
</feature>
<dbReference type="InterPro" id="IPR018483">
    <property type="entry name" value="Carb_kinase_FGGY_CS"/>
</dbReference>
<accession>A0A5B8XT63</accession>
<dbReference type="Gene3D" id="3.30.420.40">
    <property type="match status" value="2"/>
</dbReference>
<reference evidence="13 14" key="1">
    <citation type="submission" date="2019-08" db="EMBL/GenBank/DDBJ databases">
        <authorList>
            <person name="Liang Q."/>
        </authorList>
    </citation>
    <scope>NUCLEOTIDE SEQUENCE [LARGE SCALE GENOMIC DNA]</scope>
    <source>
        <strain evidence="13 14">V1718</strain>
    </source>
</reference>
<feature type="binding site" evidence="9">
    <location>
        <position position="131"/>
    </location>
    <ligand>
        <name>glycerol</name>
        <dbReference type="ChEBI" id="CHEBI:17754"/>
    </ligand>
</feature>
<evidence type="ECO:0000256" key="3">
    <source>
        <dbReference type="ARBA" id="ARBA00022679"/>
    </source>
</evidence>
<dbReference type="GO" id="GO:0004370">
    <property type="term" value="F:glycerol kinase activity"/>
    <property type="evidence" value="ECO:0007669"/>
    <property type="project" value="UniProtKB-UniRule"/>
</dbReference>
<feature type="binding site" evidence="9">
    <location>
        <position position="263"/>
    </location>
    <ligand>
        <name>ATP</name>
        <dbReference type="ChEBI" id="CHEBI:30616"/>
    </ligand>
</feature>
<feature type="binding site" evidence="9">
    <location>
        <position position="80"/>
    </location>
    <ligand>
        <name>glycerol</name>
        <dbReference type="ChEBI" id="CHEBI:17754"/>
    </ligand>
</feature>
<feature type="binding site" evidence="9">
    <location>
        <position position="310"/>
    </location>
    <ligand>
        <name>ATP</name>
        <dbReference type="ChEBI" id="CHEBI:30616"/>
    </ligand>
</feature>
<dbReference type="Proteomes" id="UP000321595">
    <property type="component" value="Chromosome"/>
</dbReference>
<feature type="binding site" evidence="9">
    <location>
        <position position="241"/>
    </location>
    <ligand>
        <name>sn-glycerol 3-phosphate</name>
        <dbReference type="ChEBI" id="CHEBI:57597"/>
    </ligand>
</feature>
<dbReference type="GO" id="GO:0006072">
    <property type="term" value="P:glycerol-3-phosphate metabolic process"/>
    <property type="evidence" value="ECO:0007669"/>
    <property type="project" value="InterPro"/>
</dbReference>
<dbReference type="RefSeq" id="WP_146960149.1">
    <property type="nucleotide sequence ID" value="NZ_CP042467.1"/>
</dbReference>
<dbReference type="PANTHER" id="PTHR10196:SF69">
    <property type="entry name" value="GLYCEROL KINASE"/>
    <property type="match status" value="1"/>
</dbReference>
<keyword evidence="5 9" id="KW-0418">Kinase</keyword>
<feature type="binding site" evidence="9">
    <location>
        <position position="306"/>
    </location>
    <ligand>
        <name>ADP</name>
        <dbReference type="ChEBI" id="CHEBI:456216"/>
    </ligand>
</feature>
<feature type="binding site" evidence="9">
    <location>
        <position position="11"/>
    </location>
    <ligand>
        <name>ATP</name>
        <dbReference type="ChEBI" id="CHEBI:30616"/>
    </ligand>
</feature>
<feature type="binding site" evidence="9">
    <location>
        <position position="80"/>
    </location>
    <ligand>
        <name>sn-glycerol 3-phosphate</name>
        <dbReference type="ChEBI" id="CHEBI:57597"/>
    </ligand>
</feature>
<feature type="domain" description="Carbohydrate kinase FGGY N-terminal" evidence="11">
    <location>
        <begin position="4"/>
        <end position="248"/>
    </location>
</feature>
<feature type="binding site" evidence="9">
    <location>
        <position position="11"/>
    </location>
    <ligand>
        <name>sn-glycerol 3-phosphate</name>
        <dbReference type="ChEBI" id="CHEBI:57597"/>
    </ligand>
</feature>
<feature type="binding site" evidence="9">
    <location>
        <position position="12"/>
    </location>
    <ligand>
        <name>ATP</name>
        <dbReference type="ChEBI" id="CHEBI:30616"/>
    </ligand>
</feature>
<dbReference type="InterPro" id="IPR018485">
    <property type="entry name" value="FGGY_C"/>
</dbReference>
<dbReference type="AlphaFoldDB" id="A0A5B8XT63"/>
<evidence type="ECO:0000256" key="6">
    <source>
        <dbReference type="ARBA" id="ARBA00022798"/>
    </source>
</evidence>
<feature type="binding site" evidence="9">
    <location>
        <position position="79"/>
    </location>
    <ligand>
        <name>sn-glycerol 3-phosphate</name>
        <dbReference type="ChEBI" id="CHEBI:57597"/>
    </ligand>
</feature>
<dbReference type="EC" id="2.7.1.30" evidence="9"/>
<evidence type="ECO:0000256" key="7">
    <source>
        <dbReference type="ARBA" id="ARBA00022840"/>
    </source>
</evidence>
<comment type="catalytic activity">
    <reaction evidence="8 9">
        <text>glycerol + ATP = sn-glycerol 3-phosphate + ADP + H(+)</text>
        <dbReference type="Rhea" id="RHEA:21644"/>
        <dbReference type="ChEBI" id="CHEBI:15378"/>
        <dbReference type="ChEBI" id="CHEBI:17754"/>
        <dbReference type="ChEBI" id="CHEBI:30616"/>
        <dbReference type="ChEBI" id="CHEBI:57597"/>
        <dbReference type="ChEBI" id="CHEBI:456216"/>
        <dbReference type="EC" id="2.7.1.30"/>
    </reaction>
</comment>
<dbReference type="EMBL" id="CP042467">
    <property type="protein sequence ID" value="QED28058.1"/>
    <property type="molecule type" value="Genomic_DNA"/>
</dbReference>
<keyword evidence="3 9" id="KW-0808">Transferase</keyword>
<dbReference type="GO" id="GO:0005829">
    <property type="term" value="C:cytosol"/>
    <property type="evidence" value="ECO:0007669"/>
    <property type="project" value="TreeGrafter"/>
</dbReference>
<evidence type="ECO:0000256" key="9">
    <source>
        <dbReference type="HAMAP-Rule" id="MF_00186"/>
    </source>
</evidence>
<evidence type="ECO:0000256" key="5">
    <source>
        <dbReference type="ARBA" id="ARBA00022777"/>
    </source>
</evidence>
<evidence type="ECO:0000313" key="14">
    <source>
        <dbReference type="Proteomes" id="UP000321595"/>
    </source>
</evidence>
<dbReference type="PROSITE" id="PS00933">
    <property type="entry name" value="FGGY_KINASES_1"/>
    <property type="match status" value="1"/>
</dbReference>
<dbReference type="Pfam" id="PF02782">
    <property type="entry name" value="FGGY_C"/>
    <property type="match status" value="1"/>
</dbReference>
<comment type="function">
    <text evidence="9">Key enzyme in the regulation of glycerol uptake and metabolism. Catalyzes the phosphorylation of glycerol to yield sn-glycerol 3-phosphate.</text>
</comment>
<dbReference type="UniPathway" id="UPA00618">
    <property type="reaction ID" value="UER00672"/>
</dbReference>
<dbReference type="NCBIfam" id="NF000756">
    <property type="entry name" value="PRK00047.1"/>
    <property type="match status" value="1"/>
</dbReference>
<feature type="binding site" evidence="9">
    <location>
        <position position="131"/>
    </location>
    <ligand>
        <name>sn-glycerol 3-phosphate</name>
        <dbReference type="ChEBI" id="CHEBI:57597"/>
    </ligand>
</feature>
<evidence type="ECO:0000313" key="13">
    <source>
        <dbReference type="EMBL" id="QED28058.1"/>
    </source>
</evidence>
<dbReference type="OrthoDB" id="9805576at2"/>
<dbReference type="GO" id="GO:0005524">
    <property type="term" value="F:ATP binding"/>
    <property type="evidence" value="ECO:0007669"/>
    <property type="project" value="UniProtKB-UniRule"/>
</dbReference>
<evidence type="ECO:0000256" key="4">
    <source>
        <dbReference type="ARBA" id="ARBA00022741"/>
    </source>
</evidence>
<dbReference type="KEGG" id="bbae:FRD01_12595"/>
<dbReference type="NCBIfam" id="TIGR01311">
    <property type="entry name" value="glycerol_kin"/>
    <property type="match status" value="1"/>
</dbReference>
<dbReference type="InterPro" id="IPR043129">
    <property type="entry name" value="ATPase_NBD"/>
</dbReference>
<dbReference type="PIRSF" id="PIRSF000538">
    <property type="entry name" value="GlpK"/>
    <property type="match status" value="1"/>
</dbReference>
<feature type="binding site" evidence="9">
    <location>
        <position position="263"/>
    </location>
    <ligand>
        <name>ADP</name>
        <dbReference type="ChEBI" id="CHEBI:456216"/>
    </ligand>
</feature>
<evidence type="ECO:0000259" key="12">
    <source>
        <dbReference type="Pfam" id="PF02782"/>
    </source>
</evidence>
<gene>
    <name evidence="9 13" type="primary">glpK</name>
    <name evidence="13" type="ORF">FRD01_12595</name>
</gene>
<comment type="similarity">
    <text evidence="2 9 10">Belongs to the FGGY kinase family.</text>
</comment>
<dbReference type="HAMAP" id="MF_00186">
    <property type="entry name" value="Glycerol_kin"/>
    <property type="match status" value="1"/>
</dbReference>
<sequence>MPLICAIDQGTTGTTVILLNEKLEIKARVNQEFRQIYPKPSWVEHDPEDIWASTLATIKSACEQAGDTDIAAIGITNQRETTVVWDRKTGKAIHNAIVWQDRRTAGVIRQLKDEANESWIQKKTGLMLDPYFSGTKVAWILDHVEGARERAERGELAFGTIDTYLLWRLTEGQTHKTDVSNASRTLLMDLEKAEWDPELLKVFRVPASLLPEICGNAQEFGKARGVPGITDGTPIAGIAGDQQAALFGQACFDAGEAKCTYGTGAFLLMNTGTKPVPSVHRLLTTAAWRLNGKTTYALEGSAFIAGAMVQWLRDGIGLIKSAAEIEELARSVESSDGVVAVPALSGLGAPHWQPDARGVIWGLTRGTTRAHIARAALEGIALQNVDILRAMENDLGKPLVELKVDGGASANNLLMQMQSDFLGRKIVRPEMTDTTALGAALLAGLGVGLYTSLDDIRANWKVDQVFESAITEAEREAHLRRWNQAVQRV</sequence>
<dbReference type="GO" id="GO:0019563">
    <property type="term" value="P:glycerol catabolic process"/>
    <property type="evidence" value="ECO:0007669"/>
    <property type="project" value="UniProtKB-UniRule"/>
</dbReference>
<proteinExistence type="inferred from homology"/>
<keyword evidence="7 9" id="KW-0067">ATP-binding</keyword>
<dbReference type="PROSITE" id="PS00445">
    <property type="entry name" value="FGGY_KINASES_2"/>
    <property type="match status" value="1"/>
</dbReference>
<evidence type="ECO:0000259" key="11">
    <source>
        <dbReference type="Pfam" id="PF00370"/>
    </source>
</evidence>
<keyword evidence="4 9" id="KW-0547">Nucleotide-binding</keyword>
<dbReference type="CDD" id="cd07786">
    <property type="entry name" value="FGGY_EcGK_like"/>
    <property type="match status" value="1"/>
</dbReference>
<dbReference type="InterPro" id="IPR000577">
    <property type="entry name" value="Carb_kinase_FGGY"/>
</dbReference>
<comment type="activity regulation">
    <text evidence="9">Inhibited by fructose 1,6-bisphosphate (FBP).</text>
</comment>
<feature type="binding site" evidence="9">
    <location>
        <position position="407"/>
    </location>
    <ligand>
        <name>ATP</name>
        <dbReference type="ChEBI" id="CHEBI:30616"/>
    </ligand>
</feature>
<dbReference type="InterPro" id="IPR018484">
    <property type="entry name" value="FGGY_N"/>
</dbReference>
<dbReference type="SUPFAM" id="SSF53067">
    <property type="entry name" value="Actin-like ATPase domain"/>
    <property type="match status" value="2"/>
</dbReference>
<feature type="binding site" evidence="9">
    <location>
        <position position="79"/>
    </location>
    <ligand>
        <name>glycerol</name>
        <dbReference type="ChEBI" id="CHEBI:17754"/>
    </ligand>
</feature>
<evidence type="ECO:0000256" key="2">
    <source>
        <dbReference type="ARBA" id="ARBA00009156"/>
    </source>
</evidence>
<evidence type="ECO:0000256" key="8">
    <source>
        <dbReference type="ARBA" id="ARBA00052101"/>
    </source>
</evidence>
<feature type="binding site" evidence="9">
    <location>
        <position position="411"/>
    </location>
    <ligand>
        <name>ADP</name>
        <dbReference type="ChEBI" id="CHEBI:456216"/>
    </ligand>
</feature>
<dbReference type="Pfam" id="PF00370">
    <property type="entry name" value="FGGY_N"/>
    <property type="match status" value="1"/>
</dbReference>